<dbReference type="Proteomes" id="UP000078595">
    <property type="component" value="Chromosome 1"/>
</dbReference>
<dbReference type="GO" id="GO:0016020">
    <property type="term" value="C:membrane"/>
    <property type="evidence" value="ECO:0007669"/>
    <property type="project" value="UniProtKB-SubCell"/>
</dbReference>
<dbReference type="FunFam" id="1.20.1250.20:FF:000117">
    <property type="entry name" value="MFS hexose transporter"/>
    <property type="match status" value="1"/>
</dbReference>
<dbReference type="KEGG" id="kdj:28964294"/>
<evidence type="ECO:0000256" key="3">
    <source>
        <dbReference type="ARBA" id="ARBA00022448"/>
    </source>
</evidence>
<dbReference type="Pfam" id="PF00083">
    <property type="entry name" value="Sugar_tr"/>
    <property type="match status" value="1"/>
</dbReference>
<evidence type="ECO:0000313" key="14">
    <source>
        <dbReference type="Proteomes" id="UP000078595"/>
    </source>
</evidence>
<protein>
    <submittedName>
        <fullName evidence="12">Hexose transporter</fullName>
    </submittedName>
</protein>
<dbReference type="PROSITE" id="PS50850">
    <property type="entry name" value="MFS"/>
    <property type="match status" value="1"/>
</dbReference>
<feature type="transmembrane region" description="Helical" evidence="10">
    <location>
        <begin position="186"/>
        <end position="210"/>
    </location>
</feature>
<dbReference type="InterPro" id="IPR003663">
    <property type="entry name" value="Sugar/inositol_transpt"/>
</dbReference>
<proteinExistence type="inferred from homology"/>
<dbReference type="InterPro" id="IPR036259">
    <property type="entry name" value="MFS_trans_sf"/>
</dbReference>
<feature type="transmembrane region" description="Helical" evidence="10">
    <location>
        <begin position="100"/>
        <end position="118"/>
    </location>
</feature>
<sequence>MGGDFAFNNVPNATAASWWNDPGLRKLVFFMAICTSSAIGSGVDGSLINGLQIIPQFNDNLGDISDNYLGLVIASFSLGALPALPISAYMMDRFGRRSSLALGCLSVIVGGIAQAFTFGPGSYLGTRFIIGFGIALTGTSAPTLLMELSHPRLRGQASLLYNCSWYIGATIIGWCTYGTLSWTSSWSWRMPCLFQIFPEVILGVVTVFFMPESPRWLISKGRNEQAFKTLAKYHANGDENDPLVKLEYAEICEALEAEKTSQHGTSYLTFFKTKGNRHRLLICVLVGFMCQWSGNGIVTYYLSPILTAAGVTSASTQALINVCINIWNYPWAIAGALSANKLGRRPLFFISTGGMLVCYIIITALAAEFSKTAKSSIGYAQVAFLFFFFASYDFGFTGLQSAYPIEVLPYSLRAKGYSITQFCIYVALFFNQYVNPIGLSHIGWKYYIVYDVILVVFLILQFFLFPETKGRTLEEIKEIFDHTSLEASDAVNHPRPAADEEEGEGEKKVEEHAFVENIPGRA</sequence>
<dbReference type="InterPro" id="IPR005829">
    <property type="entry name" value="Sugar_transporter_CS"/>
</dbReference>
<keyword evidence="3 8" id="KW-0813">Transport</keyword>
<dbReference type="AlphaFoldDB" id="A0A1A6AFH4"/>
<feature type="transmembrane region" description="Helical" evidence="10">
    <location>
        <begin position="379"/>
        <end position="396"/>
    </location>
</feature>
<dbReference type="PANTHER" id="PTHR48022">
    <property type="entry name" value="PLASTIDIC GLUCOSE TRANSPORTER 4"/>
    <property type="match status" value="1"/>
</dbReference>
<evidence type="ECO:0000256" key="6">
    <source>
        <dbReference type="ARBA" id="ARBA00023136"/>
    </source>
</evidence>
<keyword evidence="6 10" id="KW-0472">Membrane</keyword>
<feature type="transmembrane region" description="Helical" evidence="10">
    <location>
        <begin position="280"/>
        <end position="302"/>
    </location>
</feature>
<dbReference type="PANTHER" id="PTHR48022:SF64">
    <property type="entry name" value="MAJOR FACILITATOR SUPERFAMILY (MFS) PROFILE DOMAIN-CONTAINING PROTEIN"/>
    <property type="match status" value="1"/>
</dbReference>
<evidence type="ECO:0000256" key="7">
    <source>
        <dbReference type="ARBA" id="ARBA00049119"/>
    </source>
</evidence>
<evidence type="ECO:0000313" key="13">
    <source>
        <dbReference type="EMBL" id="WWC58057.1"/>
    </source>
</evidence>
<dbReference type="RefSeq" id="XP_018266620.1">
    <property type="nucleotide sequence ID" value="XM_018403966.1"/>
</dbReference>
<evidence type="ECO:0000256" key="8">
    <source>
        <dbReference type="RuleBase" id="RU003346"/>
    </source>
</evidence>
<dbReference type="InterPro" id="IPR005828">
    <property type="entry name" value="MFS_sugar_transport-like"/>
</dbReference>
<comment type="subcellular location">
    <subcellularLocation>
        <location evidence="1">Membrane</location>
        <topology evidence="1">Multi-pass membrane protein</topology>
    </subcellularLocation>
</comment>
<evidence type="ECO:0000256" key="2">
    <source>
        <dbReference type="ARBA" id="ARBA00010992"/>
    </source>
</evidence>
<feature type="domain" description="Major facilitator superfamily (MFS) profile" evidence="11">
    <location>
        <begin position="30"/>
        <end position="469"/>
    </location>
</feature>
<evidence type="ECO:0000256" key="4">
    <source>
        <dbReference type="ARBA" id="ARBA00022692"/>
    </source>
</evidence>
<evidence type="ECO:0000256" key="9">
    <source>
        <dbReference type="SAM" id="MobiDB-lite"/>
    </source>
</evidence>
<accession>A0A1A6AFH4</accession>
<dbReference type="EMBL" id="KI894027">
    <property type="protein sequence ID" value="OBR88778.1"/>
    <property type="molecule type" value="Genomic_DNA"/>
</dbReference>
<feature type="transmembrane region" description="Helical" evidence="10">
    <location>
        <begin position="68"/>
        <end position="88"/>
    </location>
</feature>
<dbReference type="InterPro" id="IPR050360">
    <property type="entry name" value="MFS_Sugar_Transporters"/>
</dbReference>
<dbReference type="Gene3D" id="1.20.1250.20">
    <property type="entry name" value="MFS general substrate transporter like domains"/>
    <property type="match status" value="1"/>
</dbReference>
<keyword evidence="4 10" id="KW-0812">Transmembrane</keyword>
<comment type="catalytic activity">
    <reaction evidence="7">
        <text>myo-inositol(out) + H(+)(out) = myo-inositol(in) + H(+)(in)</text>
        <dbReference type="Rhea" id="RHEA:60364"/>
        <dbReference type="ChEBI" id="CHEBI:15378"/>
        <dbReference type="ChEBI" id="CHEBI:17268"/>
    </reaction>
</comment>
<keyword evidence="14" id="KW-1185">Reference proteome</keyword>
<keyword evidence="5 10" id="KW-1133">Transmembrane helix</keyword>
<reference evidence="13" key="3">
    <citation type="submission" date="2024-02" db="EMBL/GenBank/DDBJ databases">
        <title>Comparative genomics of Cryptococcus and Kwoniella reveals pathogenesis evolution and contrasting modes of karyotype evolution via chromosome fusion or intercentromeric recombination.</title>
        <authorList>
            <person name="Coelho M.A."/>
            <person name="David-Palma M."/>
            <person name="Shea T."/>
            <person name="Bowers K."/>
            <person name="McGinley-Smith S."/>
            <person name="Mohammad A.W."/>
            <person name="Gnirke A."/>
            <person name="Yurkov A.M."/>
            <person name="Nowrousian M."/>
            <person name="Sun S."/>
            <person name="Cuomo C.A."/>
            <person name="Heitman J."/>
        </authorList>
    </citation>
    <scope>NUCLEOTIDE SEQUENCE</scope>
    <source>
        <strain evidence="13">CBS 10117</strain>
    </source>
</reference>
<evidence type="ECO:0000256" key="1">
    <source>
        <dbReference type="ARBA" id="ARBA00004141"/>
    </source>
</evidence>
<feature type="transmembrane region" description="Helical" evidence="10">
    <location>
        <begin position="158"/>
        <end position="180"/>
    </location>
</feature>
<dbReference type="VEuPathDB" id="FungiDB:I303_00595"/>
<feature type="transmembrane region" description="Helical" evidence="10">
    <location>
        <begin position="416"/>
        <end position="434"/>
    </location>
</feature>
<reference evidence="12" key="1">
    <citation type="submission" date="2013-07" db="EMBL/GenBank/DDBJ databases">
        <title>The Genome Sequence of Cryptococcus dejecticola CBS10117.</title>
        <authorList>
            <consortium name="The Broad Institute Genome Sequencing Platform"/>
            <person name="Cuomo C."/>
            <person name="Litvintseva A."/>
            <person name="Chen Y."/>
            <person name="Heitman J."/>
            <person name="Sun S."/>
            <person name="Springer D."/>
            <person name="Dromer F."/>
            <person name="Young S.K."/>
            <person name="Zeng Q."/>
            <person name="Gargeya S."/>
            <person name="Fitzgerald M."/>
            <person name="Abouelleil A."/>
            <person name="Alvarado L."/>
            <person name="Berlin A.M."/>
            <person name="Chapman S.B."/>
            <person name="Dewar J."/>
            <person name="Goldberg J."/>
            <person name="Griggs A."/>
            <person name="Gujja S."/>
            <person name="Hansen M."/>
            <person name="Howarth C."/>
            <person name="Imamovic A."/>
            <person name="Larimer J."/>
            <person name="McCowan C."/>
            <person name="Murphy C."/>
            <person name="Pearson M."/>
            <person name="Priest M."/>
            <person name="Roberts A."/>
            <person name="Saif S."/>
            <person name="Shea T."/>
            <person name="Sykes S."/>
            <person name="Wortman J."/>
            <person name="Nusbaum C."/>
            <person name="Birren B."/>
        </authorList>
    </citation>
    <scope>NUCLEOTIDE SEQUENCE [LARGE SCALE GENOMIC DNA]</scope>
    <source>
        <strain evidence="12">CBS 10117</strain>
    </source>
</reference>
<feature type="transmembrane region" description="Helical" evidence="10">
    <location>
        <begin position="446"/>
        <end position="465"/>
    </location>
</feature>
<evidence type="ECO:0000313" key="12">
    <source>
        <dbReference type="EMBL" id="OBR88778.1"/>
    </source>
</evidence>
<dbReference type="GeneID" id="28964294"/>
<feature type="compositionally biased region" description="Basic and acidic residues" evidence="9">
    <location>
        <begin position="505"/>
        <end position="514"/>
    </location>
</feature>
<dbReference type="EMBL" id="CP144530">
    <property type="protein sequence ID" value="WWC58057.1"/>
    <property type="molecule type" value="Genomic_DNA"/>
</dbReference>
<feature type="transmembrane region" description="Helical" evidence="10">
    <location>
        <begin position="347"/>
        <end position="367"/>
    </location>
</feature>
<dbReference type="OrthoDB" id="2559802at2759"/>
<feature type="region of interest" description="Disordered" evidence="9">
    <location>
        <begin position="487"/>
        <end position="522"/>
    </location>
</feature>
<organism evidence="12">
    <name type="scientific">Kwoniella dejecticola CBS 10117</name>
    <dbReference type="NCBI Taxonomy" id="1296121"/>
    <lineage>
        <taxon>Eukaryota</taxon>
        <taxon>Fungi</taxon>
        <taxon>Dikarya</taxon>
        <taxon>Basidiomycota</taxon>
        <taxon>Agaricomycotina</taxon>
        <taxon>Tremellomycetes</taxon>
        <taxon>Tremellales</taxon>
        <taxon>Cryptococcaceae</taxon>
        <taxon>Kwoniella</taxon>
    </lineage>
</organism>
<comment type="similarity">
    <text evidence="2 8">Belongs to the major facilitator superfamily. Sugar transporter (TC 2.A.1.1) family.</text>
</comment>
<name>A0A1A6AFH4_9TREE</name>
<dbReference type="GO" id="GO:0005351">
    <property type="term" value="F:carbohydrate:proton symporter activity"/>
    <property type="evidence" value="ECO:0007669"/>
    <property type="project" value="TreeGrafter"/>
</dbReference>
<feature type="transmembrane region" description="Helical" evidence="10">
    <location>
        <begin position="124"/>
        <end position="146"/>
    </location>
</feature>
<reference evidence="13" key="2">
    <citation type="submission" date="2013-07" db="EMBL/GenBank/DDBJ databases">
        <authorList>
            <consortium name="The Broad Institute Genome Sequencing Platform"/>
            <person name="Cuomo C."/>
            <person name="Litvintseva A."/>
            <person name="Chen Y."/>
            <person name="Heitman J."/>
            <person name="Sun S."/>
            <person name="Springer D."/>
            <person name="Dromer F."/>
            <person name="Young S.K."/>
            <person name="Zeng Q."/>
            <person name="Gargeya S."/>
            <person name="Fitzgerald M."/>
            <person name="Abouelleil A."/>
            <person name="Alvarado L."/>
            <person name="Berlin A.M."/>
            <person name="Chapman S.B."/>
            <person name="Dewar J."/>
            <person name="Goldberg J."/>
            <person name="Griggs A."/>
            <person name="Gujja S."/>
            <person name="Hansen M."/>
            <person name="Howarth C."/>
            <person name="Imamovic A."/>
            <person name="Larimer J."/>
            <person name="McCowan C."/>
            <person name="Murphy C."/>
            <person name="Pearson M."/>
            <person name="Priest M."/>
            <person name="Roberts A."/>
            <person name="Saif S."/>
            <person name="Shea T."/>
            <person name="Sykes S."/>
            <person name="Wortman J."/>
            <person name="Nusbaum C."/>
            <person name="Birren B."/>
        </authorList>
    </citation>
    <scope>NUCLEOTIDE SEQUENCE</scope>
    <source>
        <strain evidence="13">CBS 10117</strain>
    </source>
</reference>
<gene>
    <name evidence="12" type="ORF">I303_00595</name>
    <name evidence="13" type="ORF">I303_100592</name>
</gene>
<evidence type="ECO:0000259" key="11">
    <source>
        <dbReference type="PROSITE" id="PS50850"/>
    </source>
</evidence>
<dbReference type="NCBIfam" id="TIGR00879">
    <property type="entry name" value="SP"/>
    <property type="match status" value="1"/>
</dbReference>
<dbReference type="InterPro" id="IPR020846">
    <property type="entry name" value="MFS_dom"/>
</dbReference>
<dbReference type="SUPFAM" id="SSF103473">
    <property type="entry name" value="MFS general substrate transporter"/>
    <property type="match status" value="1"/>
</dbReference>
<dbReference type="PROSITE" id="PS00216">
    <property type="entry name" value="SUGAR_TRANSPORT_1"/>
    <property type="match status" value="1"/>
</dbReference>
<evidence type="ECO:0000256" key="10">
    <source>
        <dbReference type="SAM" id="Phobius"/>
    </source>
</evidence>
<evidence type="ECO:0000256" key="5">
    <source>
        <dbReference type="ARBA" id="ARBA00022989"/>
    </source>
</evidence>